<dbReference type="AlphaFoldDB" id="A0AAF5RTQ8"/>
<dbReference type="WBParaSite" id="mrna-Wban_01764">
    <property type="protein sequence ID" value="mrna-Wban_01764"/>
    <property type="gene ID" value="Wban_01764"/>
</dbReference>
<feature type="transmembrane region" description="Helical" evidence="1">
    <location>
        <begin position="27"/>
        <end position="44"/>
    </location>
</feature>
<feature type="transmembrane region" description="Helical" evidence="1">
    <location>
        <begin position="347"/>
        <end position="370"/>
    </location>
</feature>
<reference evidence="2" key="2">
    <citation type="journal article" date="2016" name="Mol. Ecol.">
        <title>Population genomics of the filarial nematode parasite Wuchereria bancrofti from mosquitoes.</title>
        <authorList>
            <person name="Small S.T."/>
            <person name="Reimer L.J."/>
            <person name="Tisch D.J."/>
            <person name="King C.L."/>
            <person name="Christensen B.M."/>
            <person name="Siba P.M."/>
            <person name="Kazura J.W."/>
            <person name="Serre D."/>
            <person name="Zimmerman P.A."/>
        </authorList>
    </citation>
    <scope>NUCLEOTIDE SEQUENCE</scope>
    <source>
        <strain evidence="2">pt0022</strain>
    </source>
</reference>
<feature type="transmembrane region" description="Helical" evidence="1">
    <location>
        <begin position="152"/>
        <end position="173"/>
    </location>
</feature>
<accession>A0AAF5RTQ8</accession>
<reference evidence="2" key="1">
    <citation type="submission" date="2015-03" db="EMBL/GenBank/DDBJ databases">
        <title>Wuchereria bancrofti Genome Sequencing Papua New Guinea Strain.</title>
        <authorList>
            <person name="Small S.T."/>
            <person name="Serre D."/>
            <person name="Zimmerman P.A."/>
        </authorList>
    </citation>
    <scope>NUCLEOTIDE SEQUENCE [LARGE SCALE GENOMIC DNA]</scope>
    <source>
        <strain evidence="2">pt0022</strain>
    </source>
</reference>
<protein>
    <submittedName>
        <fullName evidence="3">Uncharacterized protein</fullName>
    </submittedName>
</protein>
<organism evidence="2 3">
    <name type="scientific">Wuchereria bancrofti</name>
    <dbReference type="NCBI Taxonomy" id="6293"/>
    <lineage>
        <taxon>Eukaryota</taxon>
        <taxon>Metazoa</taxon>
        <taxon>Ecdysozoa</taxon>
        <taxon>Nematoda</taxon>
        <taxon>Chromadorea</taxon>
        <taxon>Rhabditida</taxon>
        <taxon>Spirurina</taxon>
        <taxon>Spiruromorpha</taxon>
        <taxon>Filarioidea</taxon>
        <taxon>Onchocercidae</taxon>
        <taxon>Wuchereria</taxon>
    </lineage>
</organism>
<proteinExistence type="predicted"/>
<evidence type="ECO:0000313" key="3">
    <source>
        <dbReference type="WBParaSite" id="mrna-Wban_01764"/>
    </source>
</evidence>
<keyword evidence="1" id="KW-1133">Transmembrane helix</keyword>
<sequence length="567" mass="65823">MLLPISDAMSSEAINPTTLPSQSSGNILMLLNVLYTPGFVLHTPNLPLLNGRTMHALYAISFIIYSITDLCDWLFVYFTLRGYVTSFPLKTWLAVGLVSTTVFGSMLTSLLLVLCVENAFAHRLDIAPYRSGFAIIYEAFVQWVQAFNNFRIAFLFMILHDMPITIMNFVFITSCRCVGLQILQWPLIISSSATTVSVLWRLVMLYFAYRRMIFPLKPLSRANTITRQPTIYEQFKLNLSQKNGGRLNDYDELWPVRYSVRKIYGYEKQTIPVKTDKPYQSALFKLRFLVIPVLKVILTFLLTLTIYILSILTCCAPCCYHYICSSRSFYHRHKCSSSFVRIFSQGFHWTLFIASLLLTIILFVLNAILLSSVHGLGNNQITFEISHVCVAISSSQKTIQTSIETNHKEHLSTSELRYTCKPIWEDGAFRIGLNRQEAGIWQTRITLTGKQILIDLKCRKNVYFFFPAISTKVRMDYESDRQNPHHTLYYDYVLLQHKDASPQSYACIPGNKTDWRFLNEINELVWPYYAACDRTWSIKWDTLIDCNLYNRKNYLKNKRFYLDYVFL</sequence>
<dbReference type="Proteomes" id="UP000093561">
    <property type="component" value="Unassembled WGS sequence"/>
</dbReference>
<reference evidence="3" key="3">
    <citation type="submission" date="2024-02" db="UniProtKB">
        <authorList>
            <consortium name="WormBaseParasite"/>
        </authorList>
    </citation>
    <scope>IDENTIFICATION</scope>
    <source>
        <strain evidence="3">pt0022</strain>
    </source>
</reference>
<keyword evidence="1" id="KW-0812">Transmembrane</keyword>
<name>A0AAF5RTQ8_WUCBA</name>
<keyword evidence="1" id="KW-0472">Membrane</keyword>
<feature type="transmembrane region" description="Helical" evidence="1">
    <location>
        <begin position="56"/>
        <end position="80"/>
    </location>
</feature>
<evidence type="ECO:0000313" key="2">
    <source>
        <dbReference type="Proteomes" id="UP000093561"/>
    </source>
</evidence>
<feature type="transmembrane region" description="Helical" evidence="1">
    <location>
        <begin position="92"/>
        <end position="116"/>
    </location>
</feature>
<evidence type="ECO:0000256" key="1">
    <source>
        <dbReference type="SAM" id="Phobius"/>
    </source>
</evidence>
<feature type="transmembrane region" description="Helical" evidence="1">
    <location>
        <begin position="296"/>
        <end position="323"/>
    </location>
</feature>
<feature type="transmembrane region" description="Helical" evidence="1">
    <location>
        <begin position="185"/>
        <end position="209"/>
    </location>
</feature>